<feature type="chain" id="PRO_5016623110" evidence="2">
    <location>
        <begin position="21"/>
        <end position="65"/>
    </location>
</feature>
<evidence type="ECO:0000313" key="3">
    <source>
        <dbReference type="EMBL" id="STE82363.1"/>
    </source>
</evidence>
<gene>
    <name evidence="3" type="ORF">NCTC10764_06442</name>
</gene>
<sequence length="65" mass="6826">MKMKNLSPVLMLLISLQTVAAVRESAPEGTRTQASSQVSTTTQAAAATGRSVGRPLRRITVDTGL</sequence>
<dbReference type="Proteomes" id="UP000255201">
    <property type="component" value="Unassembled WGS sequence"/>
</dbReference>
<name>A0A376KHZ0_ECOLX</name>
<feature type="signal peptide" evidence="2">
    <location>
        <begin position="1"/>
        <end position="20"/>
    </location>
</feature>
<protein>
    <submittedName>
        <fullName evidence="3">Uncharacterized protein</fullName>
    </submittedName>
</protein>
<feature type="compositionally biased region" description="Low complexity" evidence="1">
    <location>
        <begin position="32"/>
        <end position="48"/>
    </location>
</feature>
<reference evidence="3 4" key="1">
    <citation type="submission" date="2018-06" db="EMBL/GenBank/DDBJ databases">
        <authorList>
            <consortium name="Pathogen Informatics"/>
            <person name="Doyle S."/>
        </authorList>
    </citation>
    <scope>NUCLEOTIDE SEQUENCE [LARGE SCALE GENOMIC DNA]</scope>
    <source>
        <strain evidence="3 4">NCTC10764</strain>
    </source>
</reference>
<dbReference type="AlphaFoldDB" id="A0A376KHZ0"/>
<evidence type="ECO:0000256" key="1">
    <source>
        <dbReference type="SAM" id="MobiDB-lite"/>
    </source>
</evidence>
<dbReference type="EMBL" id="UFZL01000007">
    <property type="protein sequence ID" value="STE82363.1"/>
    <property type="molecule type" value="Genomic_DNA"/>
</dbReference>
<proteinExistence type="predicted"/>
<keyword evidence="2" id="KW-0732">Signal</keyword>
<evidence type="ECO:0000313" key="4">
    <source>
        <dbReference type="Proteomes" id="UP000255201"/>
    </source>
</evidence>
<evidence type="ECO:0000256" key="2">
    <source>
        <dbReference type="SAM" id="SignalP"/>
    </source>
</evidence>
<feature type="region of interest" description="Disordered" evidence="1">
    <location>
        <begin position="27"/>
        <end position="52"/>
    </location>
</feature>
<organism evidence="3 4">
    <name type="scientific">Escherichia coli</name>
    <dbReference type="NCBI Taxonomy" id="562"/>
    <lineage>
        <taxon>Bacteria</taxon>
        <taxon>Pseudomonadati</taxon>
        <taxon>Pseudomonadota</taxon>
        <taxon>Gammaproteobacteria</taxon>
        <taxon>Enterobacterales</taxon>
        <taxon>Enterobacteriaceae</taxon>
        <taxon>Escherichia</taxon>
    </lineage>
</organism>
<accession>A0A376KHZ0</accession>